<feature type="compositionally biased region" description="Polar residues" evidence="1">
    <location>
        <begin position="1057"/>
        <end position="1073"/>
    </location>
</feature>
<proteinExistence type="predicted"/>
<organism evidence="2 3">
    <name type="scientific">Tilletia horrida</name>
    <dbReference type="NCBI Taxonomy" id="155126"/>
    <lineage>
        <taxon>Eukaryota</taxon>
        <taxon>Fungi</taxon>
        <taxon>Dikarya</taxon>
        <taxon>Basidiomycota</taxon>
        <taxon>Ustilaginomycotina</taxon>
        <taxon>Exobasidiomycetes</taxon>
        <taxon>Tilletiales</taxon>
        <taxon>Tilletiaceae</taxon>
        <taxon>Tilletia</taxon>
    </lineage>
</organism>
<feature type="compositionally biased region" description="Low complexity" evidence="1">
    <location>
        <begin position="970"/>
        <end position="979"/>
    </location>
</feature>
<feature type="region of interest" description="Disordered" evidence="1">
    <location>
        <begin position="1314"/>
        <end position="1362"/>
    </location>
</feature>
<protein>
    <submittedName>
        <fullName evidence="2">Uncharacterized protein</fullName>
    </submittedName>
</protein>
<feature type="compositionally biased region" description="Low complexity" evidence="1">
    <location>
        <begin position="994"/>
        <end position="1008"/>
    </location>
</feature>
<reference evidence="2" key="1">
    <citation type="journal article" date="2023" name="PhytoFront">
        <title>Draft Genome Resources of Seven Strains of Tilletia horrida, Causal Agent of Kernel Smut of Rice.</title>
        <authorList>
            <person name="Khanal S."/>
            <person name="Antony Babu S."/>
            <person name="Zhou X.G."/>
        </authorList>
    </citation>
    <scope>NUCLEOTIDE SEQUENCE</scope>
    <source>
        <strain evidence="2">TX3</strain>
    </source>
</reference>
<name>A0AAN6GEE0_9BASI</name>
<sequence length="2232" mass="229658">MANRNGNPTVHLGPPSPSSPVSPTTPSALVPASRDFLVPIGSTGALQKFSVANAAQKRKTAADRRAQAQAQAQAHMAAAEAGWSSLEVEPPVRAASSLGTAASSISGFGSSRGLTGAPAPIEVYHRPSSASGYTPKSATMSSNLSHGGFSSNSALAGSSAYFPSSGSSSSSRPSAARIRTVSGSATATSTGGASSASSGWKAMKPMPADSSTNGHFPPSAATLSQSGSTHSSNAPPPPPATTSEKKRTFTKGLRGLFSSSSTRKASISSAQNPLLASASQHQHTSSSSGSGHWGSSSASSASPFGGTLTSSPDTSEHGRWSAASSSASKSHSVDPYAMHASSSTSSRSPSRSSYAAQQAARASTLGRETEFGQSEHRSRSSHSRHDSQTTRKTEQQRARANTRDLPPLPDQDADSDPRSSDPFSSSHALSKSSRPHTSGDSSGSTPSTPLLGGGSGTSSRRQSMGPPKLDFNLPSPGLNFDEHDRPMDGGGLSPRSRSGTIKASPAGTAAASLDGGPLTSATMGTEQAGVGGSSDRSARRNSRAALIAKQHSLTIDSSASYSGIGRADDTTPREPRTGSSWVSSEPSTASLEFNPGPQFGLHTARATTPERGGAPLPPSVIRSPPTPIHDTPNSDGSGAVGLSPPTPADSSHRSSVSSSLSQATSIVAMTKGWHVEPDVNPPVHPSVIYGSGVGAGAGMAAPRTSPSIASLRSQDSNSRPGSAGLPRDSASSPPAVPSDGRTSVASTVNRAGSATPLGRPFSAASTIAGPNGSNANNNSSSSNISSSVLGPPLLDPFGANSPNPLLAPLFENFSPNGSNSGTGTDDSSSSGVFRSRHGSFDSGTHGHSNLSHGAQGNSTIGHGTMGHGSALSGHGPLFARSAAAAGTAASGSGDDGSLSGAGSAQSHVASAHGHPQSSGSSFATASSGHGGLPSRRPGSSGGTGAPPPVTGGSGSGSGSGTGTGTGTGKSGRPTTPRGGVAASAEQPPSALRTAPASNGPAAGPSIPARSKDRGRPGTGNSTTSAPGIAATSATGSSAPAVTPGSGVDTGAAAASPLTASTNGGDSNSNTLSLPNPDAAMLATLAKLESAQAGSTASPLNFATFTEAGLRDALANGGIDVDAARERERHGRSGSRDDGDDAAGTAGASAGAADAGKQGDADAPGSSAMSGASSARSAVASESASVQSGAGAAGTEGHFAKPAMLNGLPVPEGVDPKTYVPPNALTRTRRGAQVGATAKQLAQKAAATAKATAGVSFNGGLSVRSQGRFSLDSDDAEGTRDIELDTRDGAAGAAASAAAAAALPPPSSVVLLDAEEEEEDLSSIDGNSDEDDAELEQLSSTSARNTSVDSSSNTTPRGVTPAVDSQMPANAWIEVEAALKRFQEDGAGLGSSVDSANGAAAAAAAAAAGVNDKGTLLRTILLPFLALEVETPNVEVLGPSKFSSGKARRALFFEWIRSLLVELQQTQTSADRGAILESIGCVLESRNLAARVLDRDAQDLEEFNSIFGIILGWAIGELNKKGVYQNTLIFTGRLLAVAFFRIPGVASKLLRALPVNRFALERISSEAEWDLTQPRSFERYRKRFPVHLQEFCFQDARSYLKMLDGQTPPGLIDADADDDRYLVRQDEVEVEMAGNWLRRWQSDDSELFFSFIRSYHRQMATMLMSTKRLRKISKWYFGGPGYAHLATSVHQKCLSMVHREIFSVTTLSSQKTFNPGETANVLSGSTAGKPRHLEAANRRCTAIVVEIARTGNANTNTQLFSNMLGVHVKSVVKRTSLYDAEGVFCLLDWLDGIISHMDAAELPVDGLLDVDFVIDTVSMLLNTADHALALMRTIAFCYSNFGVLTGHKDTRLRFCERILLEPSVFHKLFLSWSVTIRAYFLHLLVFRLARISDFPNPKADPEGKTAVQVARLFNQRLDEIRRRYEELSPAVQTDNPDEDDDFARFKNRPSSFVSTIKHTPSIHRQESMSKAERILGIGLPDPAMAAKPGADTGKQSLAAKWLRGLGSKSKKNRWSGAKGAVGMTDADNPTVNNEPRRKMLALDELEFDDVELGGDSDSDTEDPPPLASSSSSSSGLGGEGVNGADSVSDVRAMAPAEGAAAVADPDIGLGDNITPDASFDLQSAAPTLASGGPGRPGASPRVSRAFSKRSSILPGPAFDLMGEEGGEDAPAVPPLPAHLQHPYDKNLHTYAVQSLTEYERTIQEHDQYFAAQPESEKAQVPRLQVNWPAMWQD</sequence>
<feature type="compositionally biased region" description="Low complexity" evidence="1">
    <location>
        <begin position="879"/>
        <end position="904"/>
    </location>
</feature>
<feature type="compositionally biased region" description="Polar residues" evidence="1">
    <location>
        <begin position="1336"/>
        <end position="1356"/>
    </location>
</feature>
<feature type="compositionally biased region" description="Low complexity" evidence="1">
    <location>
        <begin position="816"/>
        <end position="831"/>
    </location>
</feature>
<feature type="compositionally biased region" description="Low complexity" evidence="1">
    <location>
        <begin position="771"/>
        <end position="787"/>
    </location>
</feature>
<feature type="compositionally biased region" description="Low complexity" evidence="1">
    <location>
        <begin position="156"/>
        <end position="199"/>
    </location>
</feature>
<feature type="region of interest" description="Disordered" evidence="1">
    <location>
        <begin position="1"/>
        <end position="28"/>
    </location>
</feature>
<feature type="region of interest" description="Disordered" evidence="1">
    <location>
        <begin position="106"/>
        <end position="662"/>
    </location>
</feature>
<feature type="compositionally biased region" description="Basic and acidic residues" evidence="1">
    <location>
        <begin position="566"/>
        <end position="576"/>
    </location>
</feature>
<feature type="compositionally biased region" description="Low complexity" evidence="1">
    <location>
        <begin position="1021"/>
        <end position="1043"/>
    </location>
</feature>
<feature type="region of interest" description="Disordered" evidence="1">
    <location>
        <begin position="2008"/>
        <end position="2035"/>
    </location>
</feature>
<feature type="compositionally biased region" description="Polar residues" evidence="1">
    <location>
        <begin position="221"/>
        <end position="233"/>
    </location>
</feature>
<dbReference type="Proteomes" id="UP001176521">
    <property type="component" value="Unassembled WGS sequence"/>
</dbReference>
<dbReference type="PANTHER" id="PTHR37988:SF1">
    <property type="entry name" value="UPF0592 MEMBRANE PROTEIN C7D4.03C"/>
    <property type="match status" value="1"/>
</dbReference>
<dbReference type="EMBL" id="JAPDMQ010000081">
    <property type="protein sequence ID" value="KAK0536165.1"/>
    <property type="molecule type" value="Genomic_DNA"/>
</dbReference>
<feature type="compositionally biased region" description="Polar residues" evidence="1">
    <location>
        <begin position="704"/>
        <end position="720"/>
    </location>
</feature>
<dbReference type="Pfam" id="PF08578">
    <property type="entry name" value="DUF1765"/>
    <property type="match status" value="1"/>
</dbReference>
<feature type="compositionally biased region" description="Basic and acidic residues" evidence="1">
    <location>
        <begin position="1121"/>
        <end position="1136"/>
    </location>
</feature>
<feature type="region of interest" description="Disordered" evidence="1">
    <location>
        <begin position="2049"/>
        <end position="2084"/>
    </location>
</feature>
<feature type="compositionally biased region" description="Acidic residues" evidence="1">
    <location>
        <begin position="1314"/>
        <end position="1334"/>
    </location>
</feature>
<feature type="compositionally biased region" description="Low complexity" evidence="1">
    <location>
        <begin position="277"/>
        <end position="302"/>
    </location>
</feature>
<accession>A0AAN6GEE0</accession>
<comment type="caution">
    <text evidence="2">The sequence shown here is derived from an EMBL/GenBank/DDBJ whole genome shotgun (WGS) entry which is preliminary data.</text>
</comment>
<feature type="compositionally biased region" description="Low complexity" evidence="1">
    <location>
        <begin position="321"/>
        <end position="330"/>
    </location>
</feature>
<feature type="compositionally biased region" description="Basic and acidic residues" evidence="1">
    <location>
        <begin position="367"/>
        <end position="397"/>
    </location>
</feature>
<feature type="compositionally biased region" description="Low complexity" evidence="1">
    <location>
        <begin position="438"/>
        <end position="450"/>
    </location>
</feature>
<feature type="compositionally biased region" description="Polar residues" evidence="1">
    <location>
        <begin position="740"/>
        <end position="752"/>
    </location>
</feature>
<evidence type="ECO:0000256" key="1">
    <source>
        <dbReference type="SAM" id="MobiDB-lite"/>
    </source>
</evidence>
<gene>
    <name evidence="2" type="ORF">OC842_002066</name>
</gene>
<feature type="compositionally biased region" description="Low complexity" evidence="1">
    <location>
        <begin position="340"/>
        <end position="364"/>
    </location>
</feature>
<feature type="region of interest" description="Disordered" evidence="1">
    <location>
        <begin position="2123"/>
        <end position="2175"/>
    </location>
</feature>
<feature type="compositionally biased region" description="Polar residues" evidence="1">
    <location>
        <begin position="577"/>
        <end position="591"/>
    </location>
</feature>
<feature type="compositionally biased region" description="Low complexity" evidence="1">
    <location>
        <begin position="726"/>
        <end position="739"/>
    </location>
</feature>
<dbReference type="PANTHER" id="PTHR37988">
    <property type="entry name" value="UPF0592 MEMBRANE PROTEIN C7D4.03C"/>
    <property type="match status" value="1"/>
</dbReference>
<feature type="compositionally biased region" description="Acidic residues" evidence="1">
    <location>
        <begin position="2049"/>
        <end position="2061"/>
    </location>
</feature>
<feature type="compositionally biased region" description="Polar residues" evidence="1">
    <location>
        <begin position="427"/>
        <end position="436"/>
    </location>
</feature>
<evidence type="ECO:0000313" key="2">
    <source>
        <dbReference type="EMBL" id="KAK0536165.1"/>
    </source>
</evidence>
<keyword evidence="3" id="KW-1185">Reference proteome</keyword>
<feature type="compositionally biased region" description="Gly residues" evidence="1">
    <location>
        <begin position="951"/>
        <end position="969"/>
    </location>
</feature>
<feature type="compositionally biased region" description="Low complexity" evidence="1">
    <location>
        <begin position="653"/>
        <end position="662"/>
    </location>
</feature>
<evidence type="ECO:0000313" key="3">
    <source>
        <dbReference type="Proteomes" id="UP001176521"/>
    </source>
</evidence>
<feature type="compositionally biased region" description="Low complexity" evidence="1">
    <location>
        <begin position="1141"/>
        <end position="1173"/>
    </location>
</feature>
<feature type="region of interest" description="Disordered" evidence="1">
    <location>
        <begin position="1120"/>
        <end position="1173"/>
    </location>
</feature>
<feature type="compositionally biased region" description="Polar residues" evidence="1">
    <location>
        <begin position="551"/>
        <end position="561"/>
    </location>
</feature>
<dbReference type="InterPro" id="IPR013887">
    <property type="entry name" value="UPF0592"/>
</dbReference>
<feature type="compositionally biased region" description="Polar residues" evidence="1">
    <location>
        <begin position="128"/>
        <end position="155"/>
    </location>
</feature>
<feature type="region of interest" description="Disordered" evidence="1">
    <location>
        <begin position="690"/>
        <end position="1075"/>
    </location>
</feature>
<feature type="compositionally biased region" description="Low complexity" evidence="1">
    <location>
        <begin position="258"/>
        <end position="269"/>
    </location>
</feature>
<feature type="compositionally biased region" description="Low complexity" evidence="1">
    <location>
        <begin position="917"/>
        <end position="938"/>
    </location>
</feature>
<feature type="compositionally biased region" description="Polar residues" evidence="1">
    <location>
        <begin position="841"/>
        <end position="861"/>
    </location>
</feature>